<dbReference type="InterPro" id="IPR014030">
    <property type="entry name" value="Ketoacyl_synth_N"/>
</dbReference>
<name>A0ABT6VRZ3_9ACTN</name>
<proteinExistence type="predicted"/>
<keyword evidence="4" id="KW-1185">Reference proteome</keyword>
<protein>
    <submittedName>
        <fullName evidence="3">Beta-ketoacyl synthase N-terminal-like domain-containing protein</fullName>
    </submittedName>
</protein>
<evidence type="ECO:0000313" key="3">
    <source>
        <dbReference type="EMBL" id="MDI5961242.1"/>
    </source>
</evidence>
<sequence length="192" mass="19568">MSAAAPPTGPVTLAEARWPEPDDQQPPRIPGFIVSPFNPLVAAVADRCLRAAHGTPETADPRRLERTAIVLASADGDTATADAVGRAVADGSRVQPLLFFQSNPNAVAGHVAARWGLRGPVSCVRTADADALPAALAAAELLLLDGDATEVLVIAADAAAGTPGEARARLLAPAPHPVPPRLTAPPKGNPHP</sequence>
<dbReference type="EMBL" id="JAAGKO020000001">
    <property type="protein sequence ID" value="MDI5961242.1"/>
    <property type="molecule type" value="Genomic_DNA"/>
</dbReference>
<evidence type="ECO:0000256" key="1">
    <source>
        <dbReference type="SAM" id="MobiDB-lite"/>
    </source>
</evidence>
<dbReference type="Proteomes" id="UP001156398">
    <property type="component" value="Unassembled WGS sequence"/>
</dbReference>
<dbReference type="Pfam" id="PF00109">
    <property type="entry name" value="ketoacyl-synt"/>
    <property type="match status" value="1"/>
</dbReference>
<feature type="domain" description="Beta-ketoacyl synthase-like N-terminal" evidence="2">
    <location>
        <begin position="35"/>
        <end position="160"/>
    </location>
</feature>
<evidence type="ECO:0000259" key="2">
    <source>
        <dbReference type="Pfam" id="PF00109"/>
    </source>
</evidence>
<organism evidence="3 4">
    <name type="scientific">Streptantibioticus silvisoli</name>
    <dbReference type="NCBI Taxonomy" id="2705255"/>
    <lineage>
        <taxon>Bacteria</taxon>
        <taxon>Bacillati</taxon>
        <taxon>Actinomycetota</taxon>
        <taxon>Actinomycetes</taxon>
        <taxon>Kitasatosporales</taxon>
        <taxon>Streptomycetaceae</taxon>
        <taxon>Streptantibioticus</taxon>
    </lineage>
</organism>
<reference evidence="3 4" key="1">
    <citation type="submission" date="2023-05" db="EMBL/GenBank/DDBJ databases">
        <title>Streptantibioticus silvisoli sp. nov., acidotolerant actinomycetes 1 from pine litter.</title>
        <authorList>
            <person name="Swiecimska M."/>
            <person name="Golinska P."/>
            <person name="Sangal V."/>
            <person name="Wachnowicz B."/>
            <person name="Goodfellow M."/>
        </authorList>
    </citation>
    <scope>NUCLEOTIDE SEQUENCE [LARGE SCALE GENOMIC DNA]</scope>
    <source>
        <strain evidence="3 4">SL54</strain>
    </source>
</reference>
<feature type="region of interest" description="Disordered" evidence="1">
    <location>
        <begin position="1"/>
        <end position="29"/>
    </location>
</feature>
<accession>A0ABT6VRZ3</accession>
<comment type="caution">
    <text evidence="3">The sequence shown here is derived from an EMBL/GenBank/DDBJ whole genome shotgun (WGS) entry which is preliminary data.</text>
</comment>
<feature type="region of interest" description="Disordered" evidence="1">
    <location>
        <begin position="171"/>
        <end position="192"/>
    </location>
</feature>
<evidence type="ECO:0000313" key="4">
    <source>
        <dbReference type="Proteomes" id="UP001156398"/>
    </source>
</evidence>
<dbReference type="SUPFAM" id="SSF53901">
    <property type="entry name" value="Thiolase-like"/>
    <property type="match status" value="1"/>
</dbReference>
<dbReference type="RefSeq" id="WP_271322125.1">
    <property type="nucleotide sequence ID" value="NZ_JAAGKO020000001.1"/>
</dbReference>
<dbReference type="Gene3D" id="3.40.47.10">
    <property type="match status" value="1"/>
</dbReference>
<feature type="compositionally biased region" description="Pro residues" evidence="1">
    <location>
        <begin position="174"/>
        <end position="192"/>
    </location>
</feature>
<dbReference type="InterPro" id="IPR016039">
    <property type="entry name" value="Thiolase-like"/>
</dbReference>
<gene>
    <name evidence="3" type="ORF">POF43_000625</name>
</gene>